<evidence type="ECO:0000256" key="4">
    <source>
        <dbReference type="ARBA" id="ARBA00093287"/>
    </source>
</evidence>
<gene>
    <name evidence="5" type="ORF">MEDL_48565</name>
</gene>
<dbReference type="Gene3D" id="3.20.20.140">
    <property type="entry name" value="Metal-dependent hydrolases"/>
    <property type="match status" value="1"/>
</dbReference>
<evidence type="ECO:0000256" key="2">
    <source>
        <dbReference type="ARBA" id="ARBA00022723"/>
    </source>
</evidence>
<sequence length="378" mass="41083">MEEEELCNDSHELGYIDCHCHLADDMFDKDLEEVVANSKKDGVSAIVVVPIGLEDFSKVLDISLKYRDILSPCLGVHPVQRGTEDQRSVTLADIEAALPEIEKHVDILCGIGEIGLDFQPRVCKNPSDKDVQKEVLRLQVEMAKKFDLPINVHSRSAGRPTIAALKEFGARNVVMHAFDGRPAVAMEGVREGFYFSIPPSIVRNDQEKLVKQVPIDNMLLETDSPGLGPEKGVRNNPSNLHISCEYIAKVKNMDTSEVRRITSSNALKLFPKLTKLFSGNAAGETLFSGYAGETFLSGNAGETLFSGNAGETFLIGNAGETLFIGNAGETFLSGNAGETFLSGNAGETFNSSNAGETFLRVELLFVTIFLSINTHVAV</sequence>
<keyword evidence="2" id="KW-0479">Metal-binding</keyword>
<evidence type="ECO:0000313" key="6">
    <source>
        <dbReference type="Proteomes" id="UP000683360"/>
    </source>
</evidence>
<proteinExistence type="inferred from homology"/>
<evidence type="ECO:0000256" key="3">
    <source>
        <dbReference type="ARBA" id="ARBA00022801"/>
    </source>
</evidence>
<name>A0A8S3TXL6_MYTED</name>
<dbReference type="AlphaFoldDB" id="A0A8S3TXL6"/>
<accession>A0A8S3TXL6</accession>
<dbReference type="OrthoDB" id="413993at2759"/>
<dbReference type="Pfam" id="PF01026">
    <property type="entry name" value="TatD_DNase"/>
    <property type="match status" value="1"/>
</dbReference>
<keyword evidence="6" id="KW-1185">Reference proteome</keyword>
<reference evidence="5" key="1">
    <citation type="submission" date="2021-03" db="EMBL/GenBank/DDBJ databases">
        <authorList>
            <person name="Bekaert M."/>
        </authorList>
    </citation>
    <scope>NUCLEOTIDE SEQUENCE</scope>
</reference>
<dbReference type="PANTHER" id="PTHR46317:SF1">
    <property type="entry name" value="HYDROLASE, TATD FAMILY"/>
    <property type="match status" value="1"/>
</dbReference>
<dbReference type="SUPFAM" id="SSF51120">
    <property type="entry name" value="beta-Roll"/>
    <property type="match status" value="1"/>
</dbReference>
<protein>
    <submittedName>
        <fullName evidence="5">TatD</fullName>
        <ecNumber evidence="5">3.1.21.-</ecNumber>
    </submittedName>
</protein>
<comment type="caution">
    <text evidence="5">The sequence shown here is derived from an EMBL/GenBank/DDBJ whole genome shotgun (WGS) entry which is preliminary data.</text>
</comment>
<comment type="similarity">
    <text evidence="1">Belongs to the metallo-dependent hydrolases superfamily. TatD-type hydrolase family.</text>
</comment>
<dbReference type="CDD" id="cd01310">
    <property type="entry name" value="TatD_DNAse"/>
    <property type="match status" value="1"/>
</dbReference>
<dbReference type="GO" id="GO:0016788">
    <property type="term" value="F:hydrolase activity, acting on ester bonds"/>
    <property type="evidence" value="ECO:0007669"/>
    <property type="project" value="InterPro"/>
</dbReference>
<dbReference type="GO" id="GO:0046872">
    <property type="term" value="F:metal ion binding"/>
    <property type="evidence" value="ECO:0007669"/>
    <property type="project" value="UniProtKB-KW"/>
</dbReference>
<dbReference type="SUPFAM" id="SSF51556">
    <property type="entry name" value="Metallo-dependent hydrolases"/>
    <property type="match status" value="1"/>
</dbReference>
<dbReference type="PANTHER" id="PTHR46317">
    <property type="entry name" value="HYDROLASE OF PHP SUPERFAMILY-RELATED PROTEIN"/>
    <property type="match status" value="1"/>
</dbReference>
<dbReference type="InterPro" id="IPR032466">
    <property type="entry name" value="Metal_Hydrolase"/>
</dbReference>
<keyword evidence="3 5" id="KW-0378">Hydrolase</keyword>
<dbReference type="Proteomes" id="UP000683360">
    <property type="component" value="Unassembled WGS sequence"/>
</dbReference>
<dbReference type="EC" id="3.1.21.-" evidence="5"/>
<dbReference type="InterPro" id="IPR001130">
    <property type="entry name" value="TatD-like"/>
</dbReference>
<dbReference type="EMBL" id="CAJPWZ010002337">
    <property type="protein sequence ID" value="CAG2236023.1"/>
    <property type="molecule type" value="Genomic_DNA"/>
</dbReference>
<evidence type="ECO:0000256" key="1">
    <source>
        <dbReference type="ARBA" id="ARBA00009275"/>
    </source>
</evidence>
<dbReference type="InterPro" id="IPR011049">
    <property type="entry name" value="Serralysin-like_metalloprot_C"/>
</dbReference>
<evidence type="ECO:0000313" key="5">
    <source>
        <dbReference type="EMBL" id="CAG2236023.1"/>
    </source>
</evidence>
<comment type="function">
    <text evidence="4">Exhibits 3'-exonuclease activities and apurinic/apyrimidinic (AP) endonuclease (in vitro). Show preferential AP endonuclease activity on double-stranded DNA substrates and 3'- exonuclease activity on single-stranded DNA.</text>
</comment>
<organism evidence="5 6">
    <name type="scientific">Mytilus edulis</name>
    <name type="common">Blue mussel</name>
    <dbReference type="NCBI Taxonomy" id="6550"/>
    <lineage>
        <taxon>Eukaryota</taxon>
        <taxon>Metazoa</taxon>
        <taxon>Spiralia</taxon>
        <taxon>Lophotrochozoa</taxon>
        <taxon>Mollusca</taxon>
        <taxon>Bivalvia</taxon>
        <taxon>Autobranchia</taxon>
        <taxon>Pteriomorphia</taxon>
        <taxon>Mytilida</taxon>
        <taxon>Mytiloidea</taxon>
        <taxon>Mytilidae</taxon>
        <taxon>Mytilinae</taxon>
        <taxon>Mytilus</taxon>
    </lineage>
</organism>